<dbReference type="GO" id="GO:0008017">
    <property type="term" value="F:microtubule binding"/>
    <property type="evidence" value="ECO:0007669"/>
    <property type="project" value="InterPro"/>
</dbReference>
<dbReference type="InterPro" id="IPR027640">
    <property type="entry name" value="Kinesin-like_fam"/>
</dbReference>
<dbReference type="Gene3D" id="2.60.200.20">
    <property type="match status" value="1"/>
</dbReference>
<protein>
    <recommendedName>
        <fullName evidence="2">Kinesin motor domain-containing protein</fullName>
    </recommendedName>
</protein>
<keyword evidence="4" id="KW-1185">Reference proteome</keyword>
<dbReference type="SUPFAM" id="SSF49879">
    <property type="entry name" value="SMAD/FHA domain"/>
    <property type="match status" value="1"/>
</dbReference>
<evidence type="ECO:0000259" key="2">
    <source>
        <dbReference type="SMART" id="SM00129"/>
    </source>
</evidence>
<dbReference type="SUPFAM" id="SSF52540">
    <property type="entry name" value="P-loop containing nucleoside triphosphate hydrolases"/>
    <property type="match status" value="1"/>
</dbReference>
<dbReference type="EMBL" id="JNBR01001439">
    <property type="protein sequence ID" value="OQR87498.1"/>
    <property type="molecule type" value="Genomic_DNA"/>
</dbReference>
<dbReference type="InterPro" id="IPR001752">
    <property type="entry name" value="Kinesin_motor_dom"/>
</dbReference>
<evidence type="ECO:0000313" key="4">
    <source>
        <dbReference type="Proteomes" id="UP000243579"/>
    </source>
</evidence>
<dbReference type="GO" id="GO:0005524">
    <property type="term" value="F:ATP binding"/>
    <property type="evidence" value="ECO:0007669"/>
    <property type="project" value="InterPro"/>
</dbReference>
<gene>
    <name evidence="3" type="ORF">ACHHYP_08787</name>
</gene>
<sequence>MNEDRPFVVVRVQPPAEDTERGLGVVGNTITWIHHAEEKEFRVDDVVAPSELPDVICPLVVATVERGVNAAVVSMGQQSSGKTTALFEDVIPALGREIFAMTATVRMSFIEVYGDKAVDVLKGKATKCRPQFHRSIGAYASDLTRLLVPSLDQFEKTLALCLRAVAIECLTQNKVHGLSCRILSLYIKRTADDAWSRLDFVDMPATGQRHRVQSSEHVGFVMAQGLHHVETCWRHLAEGDDYGIVPFGDTTTSTLLQHLFGAATMPFVIANVVQSALQNEENLTTLRHTMLLHAIPCKLLPQKQTTAGILQAIDVDLQEHRDRVNWLKAKLQLNDAGPAAATTMEQELQAARQSIRQLESLHADFHKDAIEYHQDQLKFQCGVEGLSLSLGTALLEHDSLNVYLVRLHEEALFSRLFRFNIAVDETVVGRLPPGYVPPERYPGIALFGAGAAEQHCRFAMRVAPHIDLVPEQGVCLVNGVDVATSYTLQHGDTLTLGRRNVFRVFIPRVHALEPIDLHRFYCRDTVVRNYACSIDWNAQRHCHEALTRIIDRIATIRTMHAQGLVTPDEEVDMHDLYLQKGSSLEPAVMTTEMRLATIRRLSLRAIDEMNILETRISTGYVMTLLDYVDEANAMAKEVNEPLVVRAAPVIQHMVTRADEDPIDRTQLQTDIWIVFQNPQRPRQRIIMRPHDFLLRLSLLRAEHLERVYPVRGAKPAVGAFKIDDGVEEVIGVAPLYLGRLSYYMDVDEAVPIVNRSGKVTGHLLVSVQPFVETKVYDPTTRREVFKYVHYTDHDIDKDEELMNAVGMNTHIEFHVTVRGARGLPPQVNSNVFVEYSFFNDERPRSTEPSPTKSSHPVIQETFVHRVLITEKLCHYLINSTVTFQVFGYRGDHIHLKSGKSPEQTFWFDLETKALGATIHALERKVDVLERQLHEHQQTPIVIPAPSQVPEAKGTTETSIVEPSEIAVPEEEKPVVPIRHATSWREAWSRHKILGRTLRAKSIGAVLLDQQKVSTVCALQ</sequence>
<reference evidence="3 4" key="1">
    <citation type="journal article" date="2014" name="Genome Biol. Evol.">
        <title>The secreted proteins of Achlya hypogyna and Thraustotheca clavata identify the ancestral oomycete secretome and reveal gene acquisitions by horizontal gene transfer.</title>
        <authorList>
            <person name="Misner I."/>
            <person name="Blouin N."/>
            <person name="Leonard G."/>
            <person name="Richards T.A."/>
            <person name="Lane C.E."/>
        </authorList>
    </citation>
    <scope>NUCLEOTIDE SEQUENCE [LARGE SCALE GENOMIC DNA]</scope>
    <source>
        <strain evidence="3 4">ATCC 48635</strain>
    </source>
</reference>
<keyword evidence="1" id="KW-0175">Coiled coil</keyword>
<dbReference type="InterPro" id="IPR027417">
    <property type="entry name" value="P-loop_NTPase"/>
</dbReference>
<dbReference type="InterPro" id="IPR008984">
    <property type="entry name" value="SMAD_FHA_dom_sf"/>
</dbReference>
<organism evidence="3 4">
    <name type="scientific">Achlya hypogyna</name>
    <name type="common">Oomycete</name>
    <name type="synonym">Protoachlya hypogyna</name>
    <dbReference type="NCBI Taxonomy" id="1202772"/>
    <lineage>
        <taxon>Eukaryota</taxon>
        <taxon>Sar</taxon>
        <taxon>Stramenopiles</taxon>
        <taxon>Oomycota</taxon>
        <taxon>Saprolegniomycetes</taxon>
        <taxon>Saprolegniales</taxon>
        <taxon>Achlyaceae</taxon>
        <taxon>Achlya</taxon>
    </lineage>
</organism>
<dbReference type="Gene3D" id="3.40.850.10">
    <property type="entry name" value="Kinesin motor domain"/>
    <property type="match status" value="1"/>
</dbReference>
<proteinExistence type="predicted"/>
<dbReference type="SMART" id="SM00129">
    <property type="entry name" value="KISc"/>
    <property type="match status" value="1"/>
</dbReference>
<dbReference type="STRING" id="1202772.A0A1V9YP00"/>
<dbReference type="GO" id="GO:0007018">
    <property type="term" value="P:microtubule-based movement"/>
    <property type="evidence" value="ECO:0007669"/>
    <property type="project" value="InterPro"/>
</dbReference>
<dbReference type="AlphaFoldDB" id="A0A1V9YP00"/>
<name>A0A1V9YP00_ACHHY</name>
<dbReference type="InterPro" id="IPR036961">
    <property type="entry name" value="Kinesin_motor_dom_sf"/>
</dbReference>
<dbReference type="OrthoDB" id="76911at2759"/>
<comment type="caution">
    <text evidence="3">The sequence shown here is derived from an EMBL/GenBank/DDBJ whole genome shotgun (WGS) entry which is preliminary data.</text>
</comment>
<dbReference type="PANTHER" id="PTHR24115">
    <property type="entry name" value="KINESIN-RELATED"/>
    <property type="match status" value="1"/>
</dbReference>
<accession>A0A1V9YP00</accession>
<dbReference type="GO" id="GO:0003777">
    <property type="term" value="F:microtubule motor activity"/>
    <property type="evidence" value="ECO:0007669"/>
    <property type="project" value="InterPro"/>
</dbReference>
<feature type="domain" description="Kinesin motor" evidence="2">
    <location>
        <begin position="3"/>
        <end position="303"/>
    </location>
</feature>
<evidence type="ECO:0000313" key="3">
    <source>
        <dbReference type="EMBL" id="OQR87498.1"/>
    </source>
</evidence>
<feature type="coiled-coil region" evidence="1">
    <location>
        <begin position="911"/>
        <end position="938"/>
    </location>
</feature>
<evidence type="ECO:0000256" key="1">
    <source>
        <dbReference type="SAM" id="Coils"/>
    </source>
</evidence>
<dbReference type="Pfam" id="PF00225">
    <property type="entry name" value="Kinesin"/>
    <property type="match status" value="1"/>
</dbReference>
<dbReference type="Proteomes" id="UP000243579">
    <property type="component" value="Unassembled WGS sequence"/>
</dbReference>